<evidence type="ECO:0000256" key="2">
    <source>
        <dbReference type="ARBA" id="ARBA00022475"/>
    </source>
</evidence>
<dbReference type="Pfam" id="PF00001">
    <property type="entry name" value="7tm_1"/>
    <property type="match status" value="1"/>
</dbReference>
<dbReference type="Gene3D" id="1.20.1070.10">
    <property type="entry name" value="Rhodopsin 7-helix transmembrane proteins"/>
    <property type="match status" value="1"/>
</dbReference>
<evidence type="ECO:0000256" key="6">
    <source>
        <dbReference type="ARBA" id="ARBA00023136"/>
    </source>
</evidence>
<evidence type="ECO:0000256" key="1">
    <source>
        <dbReference type="ARBA" id="ARBA00004651"/>
    </source>
</evidence>
<feature type="transmembrane region" description="Helical" evidence="11">
    <location>
        <begin position="143"/>
        <end position="165"/>
    </location>
</feature>
<dbReference type="PRINTS" id="PR00237">
    <property type="entry name" value="GPCRRHODOPSN"/>
</dbReference>
<dbReference type="SUPFAM" id="SSF81321">
    <property type="entry name" value="Family A G protein-coupled receptor-like"/>
    <property type="match status" value="1"/>
</dbReference>
<dbReference type="PROSITE" id="PS50262">
    <property type="entry name" value="G_PROTEIN_RECEP_F1_2"/>
    <property type="match status" value="1"/>
</dbReference>
<comment type="subcellular location">
    <subcellularLocation>
        <location evidence="1">Cell membrane</location>
        <topology evidence="1">Multi-pass membrane protein</topology>
    </subcellularLocation>
</comment>
<evidence type="ECO:0000256" key="11">
    <source>
        <dbReference type="SAM" id="Phobius"/>
    </source>
</evidence>
<feature type="transmembrane region" description="Helical" evidence="11">
    <location>
        <begin position="227"/>
        <end position="251"/>
    </location>
</feature>
<keyword evidence="7" id="KW-0675">Receptor</keyword>
<proteinExistence type="predicted"/>
<dbReference type="InterPro" id="IPR017452">
    <property type="entry name" value="GPCR_Rhodpsn_7TM"/>
</dbReference>
<organism evidence="13 14">
    <name type="scientific">Porites evermanni</name>
    <dbReference type="NCBI Taxonomy" id="104178"/>
    <lineage>
        <taxon>Eukaryota</taxon>
        <taxon>Metazoa</taxon>
        <taxon>Cnidaria</taxon>
        <taxon>Anthozoa</taxon>
        <taxon>Hexacorallia</taxon>
        <taxon>Scleractinia</taxon>
        <taxon>Fungiina</taxon>
        <taxon>Poritidae</taxon>
        <taxon>Porites</taxon>
    </lineage>
</organism>
<accession>A0ABN8M707</accession>
<sequence length="448" mass="50488">MHTGHLDTYKKKCLVFLLKANFRCRSTETCPGVTETCIHQTVSKIQENCRLSSVFHNKNENCVISSAPRIVMFPLDKRENSPKSKTKMNQSAKNATITLPVASQDSLLPWFITFGVEAFVIFVGNLVTILAFGTKKSAKKGKFLLLINLAIADLLVGTIPLPLYLVYLGGELAYWKIRWVQWLDITLFGVDVLLGFASIMTLTVISLERMYAAVVPVGYRSLNPRHYWFSIAIIWFVAASTAAACLASNYVLKSLKIATYVSMTLLSVLCVVISVSYITIWQRIKSKRRNMRKKTNEYENKLALTLFIVTVTSLAAWLPFVVVNVLYVFSVVKMSFSFVYFTKVLHYGNSFVNPIVYTLRIPEFRQSVIKMFSARVSHRKLPSFHQPSNLDTVTETGPGTSQSNKSNRTGATFKNTKVMWKKSAEYREISVLLSEGNGNSITDQCVHD</sequence>
<feature type="transmembrane region" description="Helical" evidence="11">
    <location>
        <begin position="302"/>
        <end position="329"/>
    </location>
</feature>
<keyword evidence="4 11" id="KW-1133">Transmembrane helix</keyword>
<evidence type="ECO:0000259" key="12">
    <source>
        <dbReference type="PROSITE" id="PS50262"/>
    </source>
</evidence>
<keyword evidence="2" id="KW-1003">Cell membrane</keyword>
<dbReference type="CDD" id="cd00637">
    <property type="entry name" value="7tm_classA_rhodopsin-like"/>
    <property type="match status" value="1"/>
</dbReference>
<evidence type="ECO:0000256" key="4">
    <source>
        <dbReference type="ARBA" id="ARBA00022989"/>
    </source>
</evidence>
<keyword evidence="5" id="KW-0297">G-protein coupled receptor</keyword>
<dbReference type="InterPro" id="IPR000276">
    <property type="entry name" value="GPCR_Rhodpsn"/>
</dbReference>
<feature type="compositionally biased region" description="Polar residues" evidence="10">
    <location>
        <begin position="385"/>
        <end position="409"/>
    </location>
</feature>
<feature type="transmembrane region" description="Helical" evidence="11">
    <location>
        <begin position="185"/>
        <end position="207"/>
    </location>
</feature>
<keyword evidence="9" id="KW-0807">Transducer</keyword>
<keyword evidence="8" id="KW-0325">Glycoprotein</keyword>
<evidence type="ECO:0000256" key="9">
    <source>
        <dbReference type="ARBA" id="ARBA00023224"/>
    </source>
</evidence>
<dbReference type="EMBL" id="CALNXI010000274">
    <property type="protein sequence ID" value="CAH3023764.1"/>
    <property type="molecule type" value="Genomic_DNA"/>
</dbReference>
<evidence type="ECO:0000256" key="10">
    <source>
        <dbReference type="SAM" id="MobiDB-lite"/>
    </source>
</evidence>
<dbReference type="PANTHER" id="PTHR24246">
    <property type="entry name" value="OLFACTORY RECEPTOR AND ADENOSINE RECEPTOR"/>
    <property type="match status" value="1"/>
</dbReference>
<feature type="transmembrane region" description="Helical" evidence="11">
    <location>
        <begin position="257"/>
        <end position="281"/>
    </location>
</feature>
<gene>
    <name evidence="13" type="ORF">PEVE_00020411</name>
</gene>
<keyword evidence="3 11" id="KW-0812">Transmembrane</keyword>
<dbReference type="PANTHER" id="PTHR24246:SF27">
    <property type="entry name" value="ADENOSINE RECEPTOR, ISOFORM A"/>
    <property type="match status" value="1"/>
</dbReference>
<evidence type="ECO:0000313" key="14">
    <source>
        <dbReference type="Proteomes" id="UP001159427"/>
    </source>
</evidence>
<feature type="domain" description="G-protein coupled receptors family 1 profile" evidence="12">
    <location>
        <begin position="124"/>
        <end position="357"/>
    </location>
</feature>
<keyword evidence="6 11" id="KW-0472">Membrane</keyword>
<reference evidence="13 14" key="1">
    <citation type="submission" date="2022-05" db="EMBL/GenBank/DDBJ databases">
        <authorList>
            <consortium name="Genoscope - CEA"/>
            <person name="William W."/>
        </authorList>
    </citation>
    <scope>NUCLEOTIDE SEQUENCE [LARGE SCALE GENOMIC DNA]</scope>
</reference>
<evidence type="ECO:0000313" key="13">
    <source>
        <dbReference type="EMBL" id="CAH3023764.1"/>
    </source>
</evidence>
<keyword evidence="14" id="KW-1185">Reference proteome</keyword>
<comment type="caution">
    <text evidence="13">The sequence shown here is derived from an EMBL/GenBank/DDBJ whole genome shotgun (WGS) entry which is preliminary data.</text>
</comment>
<feature type="region of interest" description="Disordered" evidence="10">
    <location>
        <begin position="383"/>
        <end position="409"/>
    </location>
</feature>
<dbReference type="Proteomes" id="UP001159427">
    <property type="component" value="Unassembled WGS sequence"/>
</dbReference>
<feature type="transmembrane region" description="Helical" evidence="11">
    <location>
        <begin position="107"/>
        <end position="131"/>
    </location>
</feature>
<evidence type="ECO:0000256" key="8">
    <source>
        <dbReference type="ARBA" id="ARBA00023180"/>
    </source>
</evidence>
<name>A0ABN8M707_9CNID</name>
<evidence type="ECO:0000256" key="5">
    <source>
        <dbReference type="ARBA" id="ARBA00023040"/>
    </source>
</evidence>
<protein>
    <recommendedName>
        <fullName evidence="12">G-protein coupled receptors family 1 profile domain-containing protein</fullName>
    </recommendedName>
</protein>
<evidence type="ECO:0000256" key="7">
    <source>
        <dbReference type="ARBA" id="ARBA00023170"/>
    </source>
</evidence>
<evidence type="ECO:0000256" key="3">
    <source>
        <dbReference type="ARBA" id="ARBA00022692"/>
    </source>
</evidence>